<keyword evidence="1" id="KW-0812">Transmembrane</keyword>
<dbReference type="AlphaFoldDB" id="A0A9K3CW40"/>
<feature type="transmembrane region" description="Helical" evidence="1">
    <location>
        <begin position="66"/>
        <end position="89"/>
    </location>
</feature>
<evidence type="ECO:0000313" key="3">
    <source>
        <dbReference type="Proteomes" id="UP000265618"/>
    </source>
</evidence>
<comment type="caution">
    <text evidence="2">The sequence shown here is derived from an EMBL/GenBank/DDBJ whole genome shotgun (WGS) entry which is preliminary data.</text>
</comment>
<keyword evidence="1" id="KW-1133">Transmembrane helix</keyword>
<name>A0A9K3CW40_9EUKA</name>
<keyword evidence="3" id="KW-1185">Reference proteome</keyword>
<feature type="transmembrane region" description="Helical" evidence="1">
    <location>
        <begin position="31"/>
        <end position="54"/>
    </location>
</feature>
<gene>
    <name evidence="2" type="ORF">KIPB_004829</name>
</gene>
<evidence type="ECO:0000256" key="1">
    <source>
        <dbReference type="SAM" id="Phobius"/>
    </source>
</evidence>
<accession>A0A9K3CW40</accession>
<dbReference type="Proteomes" id="UP000265618">
    <property type="component" value="Unassembled WGS sequence"/>
</dbReference>
<organism evidence="2 3">
    <name type="scientific">Kipferlia bialata</name>
    <dbReference type="NCBI Taxonomy" id="797122"/>
    <lineage>
        <taxon>Eukaryota</taxon>
        <taxon>Metamonada</taxon>
        <taxon>Carpediemonas-like organisms</taxon>
        <taxon>Kipferlia</taxon>
    </lineage>
</organism>
<feature type="transmembrane region" description="Helical" evidence="1">
    <location>
        <begin position="165"/>
        <end position="185"/>
    </location>
</feature>
<sequence length="239" mass="27343">MSTFTGVIVAAYFFWPSEVYGFFGDPTFTFLTSGVTVLMTMPLCLIFIQVFRGLRSTRTFRRITRTSTAVCAVLAVVTVTLFVWDFTWVKEHETDTQEALDTHMNQVSALYQILGTLQIMHLSVILVVMVAMRRRSTKRVSKIVLSTTRSDTDETSHRRQKVSKVYALPVFILTYGGSKLIYFLIRMEWWVPSQEVKSLSNICMNTMEYVSLMLLVYPERKAAVYVPSVSHMGVQQTIV</sequence>
<feature type="transmembrane region" description="Helical" evidence="1">
    <location>
        <begin position="109"/>
        <end position="132"/>
    </location>
</feature>
<reference evidence="2 3" key="1">
    <citation type="journal article" date="2018" name="PLoS ONE">
        <title>The draft genome of Kipferlia bialata reveals reductive genome evolution in fornicate parasites.</title>
        <authorList>
            <person name="Tanifuji G."/>
            <person name="Takabayashi S."/>
            <person name="Kume K."/>
            <person name="Takagi M."/>
            <person name="Nakayama T."/>
            <person name="Kamikawa R."/>
            <person name="Inagaki Y."/>
            <person name="Hashimoto T."/>
        </authorList>
    </citation>
    <scope>NUCLEOTIDE SEQUENCE [LARGE SCALE GENOMIC DNA]</scope>
    <source>
        <strain evidence="2">NY0173</strain>
    </source>
</reference>
<dbReference type="EMBL" id="BDIP01001070">
    <property type="protein sequence ID" value="GIQ83495.1"/>
    <property type="molecule type" value="Genomic_DNA"/>
</dbReference>
<proteinExistence type="predicted"/>
<protein>
    <submittedName>
        <fullName evidence="2">Uncharacterized protein</fullName>
    </submittedName>
</protein>
<evidence type="ECO:0000313" key="2">
    <source>
        <dbReference type="EMBL" id="GIQ83495.1"/>
    </source>
</evidence>
<keyword evidence="1" id="KW-0472">Membrane</keyword>